<gene>
    <name evidence="1" type="ORF">LTS18_013758</name>
</gene>
<protein>
    <submittedName>
        <fullName evidence="1">Uncharacterized protein</fullName>
    </submittedName>
</protein>
<comment type="caution">
    <text evidence="1">The sequence shown here is derived from an EMBL/GenBank/DDBJ whole genome shotgun (WGS) entry which is preliminary data.</text>
</comment>
<sequence length="224" mass="25905">MESLGYVLIYFLRGALPWQGLKANNHSQKDGLILEKKRSAVAKELYESLPAEFEQYFRHVQSLCINEKPNYVYLRNLFRGLFRRNGYNFGVSPSAKENPVDYQKYRHTALLFRFHNRSLPVVIYVVGPSMGYRLQDRDNYDPMQSRTFAKEVQVGWPTVPVMKAHLVFLVSQNYPDKSSQEFSCQTWVGAGLKRLREIGYQSQENCTKGVNGMVDATMDVEDEP</sequence>
<organism evidence="1 2">
    <name type="scientific">Coniosporium uncinatum</name>
    <dbReference type="NCBI Taxonomy" id="93489"/>
    <lineage>
        <taxon>Eukaryota</taxon>
        <taxon>Fungi</taxon>
        <taxon>Dikarya</taxon>
        <taxon>Ascomycota</taxon>
        <taxon>Pezizomycotina</taxon>
        <taxon>Dothideomycetes</taxon>
        <taxon>Dothideomycetes incertae sedis</taxon>
        <taxon>Coniosporium</taxon>
    </lineage>
</organism>
<reference evidence="1" key="1">
    <citation type="submission" date="2024-09" db="EMBL/GenBank/DDBJ databases">
        <title>Black Yeasts Isolated from many extreme environments.</title>
        <authorList>
            <person name="Coleine C."/>
            <person name="Stajich J.E."/>
            <person name="Selbmann L."/>
        </authorList>
    </citation>
    <scope>NUCLEOTIDE SEQUENCE</scope>
    <source>
        <strain evidence="1">CCFEE 5737</strain>
    </source>
</reference>
<evidence type="ECO:0000313" key="1">
    <source>
        <dbReference type="EMBL" id="KAK3081886.1"/>
    </source>
</evidence>
<dbReference type="Proteomes" id="UP001186974">
    <property type="component" value="Unassembled WGS sequence"/>
</dbReference>
<name>A0ACC3DZ03_9PEZI</name>
<evidence type="ECO:0000313" key="2">
    <source>
        <dbReference type="Proteomes" id="UP001186974"/>
    </source>
</evidence>
<accession>A0ACC3DZ03</accession>
<keyword evidence="2" id="KW-1185">Reference proteome</keyword>
<proteinExistence type="predicted"/>
<dbReference type="EMBL" id="JAWDJW010000043">
    <property type="protein sequence ID" value="KAK3081886.1"/>
    <property type="molecule type" value="Genomic_DNA"/>
</dbReference>